<feature type="transmembrane region" description="Helical" evidence="7">
    <location>
        <begin position="229"/>
        <end position="249"/>
    </location>
</feature>
<feature type="transmembrane region" description="Helical" evidence="7">
    <location>
        <begin position="146"/>
        <end position="170"/>
    </location>
</feature>
<keyword evidence="3 7" id="KW-1133">Transmembrane helix</keyword>
<feature type="transmembrane region" description="Helical" evidence="7">
    <location>
        <begin position="113"/>
        <end position="134"/>
    </location>
</feature>
<sequence length="384" mass="42757">MASSLVPPDVDPCEIPAAVPPDGQLPNLVNPTSLATATIVTSVLLTVWALVFVAARVMVNRRKLSWSDYFMVIGMIFDTAFTVVAVAKAKYYRHLWDVPACWILDTTFIKLDFVYNIFMGPAVYFSKSSIFLLYQQFFSVKKSMEIAIYIGLAATFLAYFPYIPLVIRYLSPLGRESWEDLIMADDRAKMIYWGIVSGSLAVVLDIYIFVLPLPTLATLHMSLKTRVQLIAVFATALMGVVASVVALVYRVEILYRTDPTWRQGASGMAILVENNVAIIVGSMPAVATFVRVYVSESTIIKTLRSKIRRTHDSELSKDPRSSFRKPNLATFGSPNVQRPGNYELTDPTVTAAQVIPGEQYLLSRNHTAELHQPNADPNSTDRLV</sequence>
<evidence type="ECO:0000313" key="9">
    <source>
        <dbReference type="EMBL" id="KAL2287115.1"/>
    </source>
</evidence>
<evidence type="ECO:0000256" key="3">
    <source>
        <dbReference type="ARBA" id="ARBA00022989"/>
    </source>
</evidence>
<feature type="transmembrane region" description="Helical" evidence="7">
    <location>
        <begin position="69"/>
        <end position="87"/>
    </location>
</feature>
<comment type="caution">
    <text evidence="9">The sequence shown here is derived from an EMBL/GenBank/DDBJ whole genome shotgun (WGS) entry which is preliminary data.</text>
</comment>
<feature type="compositionally biased region" description="Basic and acidic residues" evidence="6">
    <location>
        <begin position="310"/>
        <end position="321"/>
    </location>
</feature>
<feature type="domain" description="Rhodopsin" evidence="8">
    <location>
        <begin position="54"/>
        <end position="290"/>
    </location>
</feature>
<dbReference type="InterPro" id="IPR049326">
    <property type="entry name" value="Rhodopsin_dom_fungi"/>
</dbReference>
<proteinExistence type="inferred from homology"/>
<feature type="region of interest" description="Disordered" evidence="6">
    <location>
        <begin position="310"/>
        <end position="343"/>
    </location>
</feature>
<evidence type="ECO:0000256" key="6">
    <source>
        <dbReference type="SAM" id="MobiDB-lite"/>
    </source>
</evidence>
<dbReference type="Pfam" id="PF20684">
    <property type="entry name" value="Fung_rhodopsin"/>
    <property type="match status" value="1"/>
</dbReference>
<feature type="transmembrane region" description="Helical" evidence="7">
    <location>
        <begin position="190"/>
        <end position="217"/>
    </location>
</feature>
<evidence type="ECO:0000259" key="8">
    <source>
        <dbReference type="Pfam" id="PF20684"/>
    </source>
</evidence>
<dbReference type="EMBL" id="JBAWTH010000021">
    <property type="protein sequence ID" value="KAL2287115.1"/>
    <property type="molecule type" value="Genomic_DNA"/>
</dbReference>
<evidence type="ECO:0000256" key="5">
    <source>
        <dbReference type="ARBA" id="ARBA00038359"/>
    </source>
</evidence>
<keyword evidence="10" id="KW-1185">Reference proteome</keyword>
<organism evidence="9 10">
    <name type="scientific">Diaporthe vaccinii</name>
    <dbReference type="NCBI Taxonomy" id="105482"/>
    <lineage>
        <taxon>Eukaryota</taxon>
        <taxon>Fungi</taxon>
        <taxon>Dikarya</taxon>
        <taxon>Ascomycota</taxon>
        <taxon>Pezizomycotina</taxon>
        <taxon>Sordariomycetes</taxon>
        <taxon>Sordariomycetidae</taxon>
        <taxon>Diaporthales</taxon>
        <taxon>Diaporthaceae</taxon>
        <taxon>Diaporthe</taxon>
        <taxon>Diaporthe eres species complex</taxon>
    </lineage>
</organism>
<comment type="similarity">
    <text evidence="5">Belongs to the SAT4 family.</text>
</comment>
<dbReference type="PANTHER" id="PTHR33048">
    <property type="entry name" value="PTH11-LIKE INTEGRAL MEMBRANE PROTEIN (AFU_ORTHOLOGUE AFUA_5G11245)"/>
    <property type="match status" value="1"/>
</dbReference>
<accession>A0ABR4EXE4</accession>
<reference evidence="9 10" key="1">
    <citation type="submission" date="2024-03" db="EMBL/GenBank/DDBJ databases">
        <title>A high-quality draft genome sequence of Diaporthe vaccinii, a causative agent of upright dieback and viscid rot disease in cranberry plants.</title>
        <authorList>
            <person name="Sarrasin M."/>
            <person name="Lang B.F."/>
            <person name="Burger G."/>
        </authorList>
    </citation>
    <scope>NUCLEOTIDE SEQUENCE [LARGE SCALE GENOMIC DNA]</scope>
    <source>
        <strain evidence="9 10">IS7</strain>
    </source>
</reference>
<dbReference type="PANTHER" id="PTHR33048:SF47">
    <property type="entry name" value="INTEGRAL MEMBRANE PROTEIN-RELATED"/>
    <property type="match status" value="1"/>
</dbReference>
<evidence type="ECO:0000256" key="1">
    <source>
        <dbReference type="ARBA" id="ARBA00004141"/>
    </source>
</evidence>
<name>A0ABR4EXE4_9PEZI</name>
<keyword evidence="2 7" id="KW-0812">Transmembrane</keyword>
<gene>
    <name evidence="9" type="ORF">FJTKL_06116</name>
</gene>
<keyword evidence="4 7" id="KW-0472">Membrane</keyword>
<evidence type="ECO:0000256" key="2">
    <source>
        <dbReference type="ARBA" id="ARBA00022692"/>
    </source>
</evidence>
<feature type="transmembrane region" description="Helical" evidence="7">
    <location>
        <begin position="269"/>
        <end position="294"/>
    </location>
</feature>
<dbReference type="InterPro" id="IPR052337">
    <property type="entry name" value="SAT4-like"/>
</dbReference>
<evidence type="ECO:0000256" key="7">
    <source>
        <dbReference type="SAM" id="Phobius"/>
    </source>
</evidence>
<protein>
    <recommendedName>
        <fullName evidence="8">Rhodopsin domain-containing protein</fullName>
    </recommendedName>
</protein>
<comment type="subcellular location">
    <subcellularLocation>
        <location evidence="1">Membrane</location>
        <topology evidence="1">Multi-pass membrane protein</topology>
    </subcellularLocation>
</comment>
<evidence type="ECO:0000313" key="10">
    <source>
        <dbReference type="Proteomes" id="UP001600888"/>
    </source>
</evidence>
<feature type="transmembrane region" description="Helical" evidence="7">
    <location>
        <begin position="34"/>
        <end position="57"/>
    </location>
</feature>
<evidence type="ECO:0000256" key="4">
    <source>
        <dbReference type="ARBA" id="ARBA00023136"/>
    </source>
</evidence>
<dbReference type="Proteomes" id="UP001600888">
    <property type="component" value="Unassembled WGS sequence"/>
</dbReference>